<geneLocation type="plasmid" evidence="2 3">
    <name>pSchITTGS70b</name>
</geneLocation>
<dbReference type="Proteomes" id="UP001432360">
    <property type="component" value="Plasmid pSchITTGS70b"/>
</dbReference>
<evidence type="ECO:0000259" key="1">
    <source>
        <dbReference type="PROSITE" id="PS51977"/>
    </source>
</evidence>
<dbReference type="EMBL" id="CP133150">
    <property type="protein sequence ID" value="WVT06279.1"/>
    <property type="molecule type" value="Genomic_DNA"/>
</dbReference>
<keyword evidence="3" id="KW-1185">Reference proteome</keyword>
<dbReference type="InterPro" id="IPR008893">
    <property type="entry name" value="WGR_domain"/>
</dbReference>
<feature type="domain" description="WGR" evidence="1">
    <location>
        <begin position="5"/>
        <end position="89"/>
    </location>
</feature>
<dbReference type="PROSITE" id="PS51977">
    <property type="entry name" value="WGR"/>
    <property type="match status" value="1"/>
</dbReference>
<dbReference type="SMART" id="SM00773">
    <property type="entry name" value="WGR"/>
    <property type="match status" value="1"/>
</dbReference>
<dbReference type="InterPro" id="IPR036930">
    <property type="entry name" value="WGR_dom_sf"/>
</dbReference>
<dbReference type="SUPFAM" id="SSF142921">
    <property type="entry name" value="WGR domain-like"/>
    <property type="match status" value="1"/>
</dbReference>
<reference evidence="2" key="1">
    <citation type="submission" date="2023-08" db="EMBL/GenBank/DDBJ databases">
        <title>Complete genome sequence of Sinorhizobium chiapanecum ITTG S70 isolated from Acaciella angustissima nodules in Chiapas-Mexico.</title>
        <authorList>
            <person name="Rincon-Rosales R."/>
            <person name="Rogel M.A."/>
            <person name="Rincon-Medina C.I."/>
            <person name="Guerrero G."/>
            <person name="Manzano-Gomez L.A."/>
            <person name="Lopez-Lopez A."/>
            <person name="Rincon Molina F.A."/>
            <person name="Martinez-Romero E."/>
        </authorList>
    </citation>
    <scope>NUCLEOTIDE SEQUENCE</scope>
    <source>
        <strain evidence="2">ITTG S70</strain>
        <plasmid evidence="2">pSchITTGS70b</plasmid>
    </source>
</reference>
<sequence length="89" mass="10285">MSLYPFKLYCQRVDASRNMARYYMVSIETTLFGEVAVVRFWGRIGRRGGEKSEVFSTERDAASHFLELVRRKRQKGYIPVGNCGNAREA</sequence>
<dbReference type="CDD" id="cd07996">
    <property type="entry name" value="WGR_MMR_like"/>
    <property type="match status" value="1"/>
</dbReference>
<gene>
    <name evidence="2" type="ORF">RB548_21630</name>
</gene>
<dbReference type="Gene3D" id="2.20.140.10">
    <property type="entry name" value="WGR domain"/>
    <property type="match status" value="1"/>
</dbReference>
<organism evidence="2 3">
    <name type="scientific">Sinorhizobium chiapasense</name>
    <dbReference type="NCBI Taxonomy" id="501572"/>
    <lineage>
        <taxon>Bacteria</taxon>
        <taxon>Pseudomonadati</taxon>
        <taxon>Pseudomonadota</taxon>
        <taxon>Alphaproteobacteria</taxon>
        <taxon>Hyphomicrobiales</taxon>
        <taxon>Rhizobiaceae</taxon>
        <taxon>Sinorhizobium/Ensifer group</taxon>
        <taxon>Sinorhizobium</taxon>
    </lineage>
</organism>
<accession>A0ABZ2BL12</accession>
<proteinExistence type="predicted"/>
<name>A0ABZ2BL12_9HYPH</name>
<dbReference type="InterPro" id="IPR049809">
    <property type="entry name" value="YehF/YfeS-like_WGR"/>
</dbReference>
<dbReference type="Pfam" id="PF05406">
    <property type="entry name" value="WGR"/>
    <property type="match status" value="1"/>
</dbReference>
<protein>
    <submittedName>
        <fullName evidence="2">WGR domain-containing protein</fullName>
    </submittedName>
</protein>
<dbReference type="RefSeq" id="WP_331375343.1">
    <property type="nucleotide sequence ID" value="NZ_CP133150.1"/>
</dbReference>
<evidence type="ECO:0000313" key="2">
    <source>
        <dbReference type="EMBL" id="WVT06279.1"/>
    </source>
</evidence>
<keyword evidence="2" id="KW-0614">Plasmid</keyword>
<evidence type="ECO:0000313" key="3">
    <source>
        <dbReference type="Proteomes" id="UP001432360"/>
    </source>
</evidence>